<accession>A0A6G8Q4J4</accession>
<name>A0A6G8Q4J4_9ACTN</name>
<dbReference type="EMBL" id="CP045119">
    <property type="protein sequence ID" value="QIN81370.1"/>
    <property type="molecule type" value="Genomic_DNA"/>
</dbReference>
<dbReference type="InterPro" id="IPR011706">
    <property type="entry name" value="Cu-oxidase_C"/>
</dbReference>
<evidence type="ECO:0000313" key="7">
    <source>
        <dbReference type="Proteomes" id="UP000501452"/>
    </source>
</evidence>
<gene>
    <name evidence="6" type="ORF">GBA63_01075</name>
</gene>
<dbReference type="Gene3D" id="2.60.40.420">
    <property type="entry name" value="Cupredoxins - blue copper proteins"/>
    <property type="match status" value="3"/>
</dbReference>
<evidence type="ECO:0000259" key="4">
    <source>
        <dbReference type="Pfam" id="PF07731"/>
    </source>
</evidence>
<keyword evidence="7" id="KW-1185">Reference proteome</keyword>
<dbReference type="CDD" id="cd13889">
    <property type="entry name" value="CuRO_3_BOD"/>
    <property type="match status" value="1"/>
</dbReference>
<dbReference type="InterPro" id="IPR001117">
    <property type="entry name" value="Cu-oxidase_2nd"/>
</dbReference>
<evidence type="ECO:0000259" key="3">
    <source>
        <dbReference type="Pfam" id="PF00394"/>
    </source>
</evidence>
<dbReference type="AlphaFoldDB" id="A0A6G8Q4J4"/>
<dbReference type="GO" id="GO:0016491">
    <property type="term" value="F:oxidoreductase activity"/>
    <property type="evidence" value="ECO:0007669"/>
    <property type="project" value="InterPro"/>
</dbReference>
<reference evidence="6 7" key="1">
    <citation type="submission" date="2019-10" db="EMBL/GenBank/DDBJ databases">
        <title>Rubrobacter sp nov SCSIO 52090 isolated from a deep-sea sediment in the South China Sea.</title>
        <authorList>
            <person name="Chen R.W."/>
        </authorList>
    </citation>
    <scope>NUCLEOTIDE SEQUENCE [LARGE SCALE GENOMIC DNA]</scope>
    <source>
        <strain evidence="6 7">SCSIO 52909</strain>
    </source>
</reference>
<evidence type="ECO:0000313" key="6">
    <source>
        <dbReference type="EMBL" id="QIN81370.1"/>
    </source>
</evidence>
<dbReference type="PANTHER" id="PTHR48267">
    <property type="entry name" value="CUPREDOXIN SUPERFAMILY PROTEIN"/>
    <property type="match status" value="1"/>
</dbReference>
<dbReference type="Proteomes" id="UP000501452">
    <property type="component" value="Chromosome"/>
</dbReference>
<evidence type="ECO:0000256" key="1">
    <source>
        <dbReference type="ARBA" id="ARBA00010609"/>
    </source>
</evidence>
<proteinExistence type="inferred from homology"/>
<dbReference type="RefSeq" id="WP_166172678.1">
    <property type="nucleotide sequence ID" value="NZ_CP045119.1"/>
</dbReference>
<feature type="region of interest" description="Disordered" evidence="2">
    <location>
        <begin position="524"/>
        <end position="547"/>
    </location>
</feature>
<feature type="domain" description="Plastocyanin-like" evidence="4">
    <location>
        <begin position="414"/>
        <end position="524"/>
    </location>
</feature>
<evidence type="ECO:0000256" key="2">
    <source>
        <dbReference type="SAM" id="MobiDB-lite"/>
    </source>
</evidence>
<feature type="domain" description="Plastocyanin-like" evidence="3">
    <location>
        <begin position="251"/>
        <end position="331"/>
    </location>
</feature>
<dbReference type="GO" id="GO:0005507">
    <property type="term" value="F:copper ion binding"/>
    <property type="evidence" value="ECO:0007669"/>
    <property type="project" value="InterPro"/>
</dbReference>
<dbReference type="Pfam" id="PF00394">
    <property type="entry name" value="Cu-oxidase"/>
    <property type="match status" value="1"/>
</dbReference>
<dbReference type="InterPro" id="IPR008972">
    <property type="entry name" value="Cupredoxin"/>
</dbReference>
<dbReference type="InterPro" id="IPR011707">
    <property type="entry name" value="Cu-oxidase-like_N"/>
</dbReference>
<dbReference type="SUPFAM" id="SSF49503">
    <property type="entry name" value="Cupredoxins"/>
    <property type="match status" value="3"/>
</dbReference>
<dbReference type="PANTHER" id="PTHR48267:SF1">
    <property type="entry name" value="BILIRUBIN OXIDASE"/>
    <property type="match status" value="1"/>
</dbReference>
<dbReference type="KEGG" id="rub:GBA63_01075"/>
<organism evidence="6 7">
    <name type="scientific">Rubrobacter tropicus</name>
    <dbReference type="NCBI Taxonomy" id="2653851"/>
    <lineage>
        <taxon>Bacteria</taxon>
        <taxon>Bacillati</taxon>
        <taxon>Actinomycetota</taxon>
        <taxon>Rubrobacteria</taxon>
        <taxon>Rubrobacterales</taxon>
        <taxon>Rubrobacteraceae</taxon>
        <taxon>Rubrobacter</taxon>
    </lineage>
</organism>
<protein>
    <submittedName>
        <fullName evidence="6">Multicopper oxidase domain-containing protein</fullName>
    </submittedName>
</protein>
<dbReference type="Pfam" id="PF07731">
    <property type="entry name" value="Cu-oxidase_2"/>
    <property type="match status" value="1"/>
</dbReference>
<dbReference type="InterPro" id="IPR045087">
    <property type="entry name" value="Cu-oxidase_fam"/>
</dbReference>
<sequence length="547" mass="61173">MTPAAHYTRRGTRLTRKEVLKLGLLGGAALLLPLERAARTKSLADRIPTSRLPRPFTSPFAVPPVLKPQTVGNTDYYRMTMTNAPVRVLPGFPKTEIWGYNGITPGPTIIQERGRETVVRQINAIRSPDHLHTSVHLHGNATKPQYDGYANDVTKPGWGKDYRYPNGQPARTLWYHDHGVHVTSENAYRGLAGLYITHDEHERGLGLPKGYHDPVARTGYDVPLVIRDAVFATNGSLIFDREEQGSLFGDVILVNGVPWPVMKVERRKYRFRVLNASISRSYKLALSSGDPMTVIGSDGGLMPHPVRTGSVRVGMAERYEIVIDFARYKVGTSIVLRNGDLPNNREEKNTNVVMRFDVVSDATDTSGNRVPWNLGKVGDGDYDPMPLLPSQSTHTERFVFERKNGNWVINDGTWKDIEDSGNQLNAAVCKKDEIEIWEFQNKSGGWFHPIHVHLIDFKILSRTGGKSPGVLPYERGPKDTAYVGENETVRVLAKFGPHQGRYMMHCHNLTHEDHDMMTQFQVGTGGERWDSAPPRPASELPPLLPGL</sequence>
<evidence type="ECO:0000259" key="5">
    <source>
        <dbReference type="Pfam" id="PF07732"/>
    </source>
</evidence>
<comment type="similarity">
    <text evidence="1">Belongs to the multicopper oxidase family.</text>
</comment>
<feature type="domain" description="Plastocyanin-like" evidence="5">
    <location>
        <begin position="93"/>
        <end position="200"/>
    </location>
</feature>
<dbReference type="Pfam" id="PF07732">
    <property type="entry name" value="Cu-oxidase_3"/>
    <property type="match status" value="1"/>
</dbReference>